<accession>A0A8K0E064</accession>
<evidence type="ECO:0000313" key="6">
    <source>
        <dbReference type="EMBL" id="KAF3437429.1"/>
    </source>
</evidence>
<dbReference type="PROSITE" id="PS51192">
    <property type="entry name" value="HELICASE_ATP_BIND_1"/>
    <property type="match status" value="1"/>
</dbReference>
<comment type="caution">
    <text evidence="6">The sequence shown here is derived from an EMBL/GenBank/DDBJ whole genome shotgun (WGS) entry which is preliminary data.</text>
</comment>
<keyword evidence="4" id="KW-0067">ATP-binding</keyword>
<dbReference type="PANTHER" id="PTHR47959:SF24">
    <property type="entry name" value="ATP-DEPENDENT RNA HELICASE"/>
    <property type="match status" value="1"/>
</dbReference>
<sequence length="110" mass="12191">MPKPTAVQVHRLLKILAGRYVLGLAQTGSGKTAAFALPVLHRLAENPFGVFALVVTPMRELAKFQMAQQFRALGSCLHLHCSVIDRRMDMQDQAKSLTARPHVVIVSFRI</sequence>
<dbReference type="InterPro" id="IPR050079">
    <property type="entry name" value="DEAD_box_RNA_helicase"/>
</dbReference>
<dbReference type="Proteomes" id="UP000796880">
    <property type="component" value="Unassembled WGS sequence"/>
</dbReference>
<dbReference type="InterPro" id="IPR027417">
    <property type="entry name" value="P-loop_NTPase"/>
</dbReference>
<keyword evidence="7" id="KW-1185">Reference proteome</keyword>
<dbReference type="InterPro" id="IPR011545">
    <property type="entry name" value="DEAD/DEAH_box_helicase_dom"/>
</dbReference>
<evidence type="ECO:0000313" key="7">
    <source>
        <dbReference type="Proteomes" id="UP000796880"/>
    </source>
</evidence>
<name>A0A8K0E064_9ROSA</name>
<dbReference type="SUPFAM" id="SSF52540">
    <property type="entry name" value="P-loop containing nucleoside triphosphate hydrolases"/>
    <property type="match status" value="1"/>
</dbReference>
<keyword evidence="2" id="KW-0378">Hydrolase</keyword>
<reference evidence="6" key="1">
    <citation type="submission" date="2020-03" db="EMBL/GenBank/DDBJ databases">
        <title>A high-quality chromosome-level genome assembly of a woody plant with both climbing and erect habits, Rhamnella rubrinervis.</title>
        <authorList>
            <person name="Lu Z."/>
            <person name="Yang Y."/>
            <person name="Zhu X."/>
            <person name="Sun Y."/>
        </authorList>
    </citation>
    <scope>NUCLEOTIDE SEQUENCE</scope>
    <source>
        <strain evidence="6">BYM</strain>
        <tissue evidence="6">Leaf</tissue>
    </source>
</reference>
<dbReference type="GO" id="GO:0003724">
    <property type="term" value="F:RNA helicase activity"/>
    <property type="evidence" value="ECO:0007669"/>
    <property type="project" value="TreeGrafter"/>
</dbReference>
<dbReference type="Pfam" id="PF00270">
    <property type="entry name" value="DEAD"/>
    <property type="match status" value="1"/>
</dbReference>
<organism evidence="6 7">
    <name type="scientific">Rhamnella rubrinervis</name>
    <dbReference type="NCBI Taxonomy" id="2594499"/>
    <lineage>
        <taxon>Eukaryota</taxon>
        <taxon>Viridiplantae</taxon>
        <taxon>Streptophyta</taxon>
        <taxon>Embryophyta</taxon>
        <taxon>Tracheophyta</taxon>
        <taxon>Spermatophyta</taxon>
        <taxon>Magnoliopsida</taxon>
        <taxon>eudicotyledons</taxon>
        <taxon>Gunneridae</taxon>
        <taxon>Pentapetalae</taxon>
        <taxon>rosids</taxon>
        <taxon>fabids</taxon>
        <taxon>Rosales</taxon>
        <taxon>Rhamnaceae</taxon>
        <taxon>rhamnoid group</taxon>
        <taxon>Rhamneae</taxon>
        <taxon>Rhamnella</taxon>
    </lineage>
</organism>
<dbReference type="PANTHER" id="PTHR47959">
    <property type="entry name" value="ATP-DEPENDENT RNA HELICASE RHLE-RELATED"/>
    <property type="match status" value="1"/>
</dbReference>
<evidence type="ECO:0000256" key="3">
    <source>
        <dbReference type="ARBA" id="ARBA00022806"/>
    </source>
</evidence>
<feature type="domain" description="Helicase ATP-binding" evidence="5">
    <location>
        <begin position="12"/>
        <end position="110"/>
    </location>
</feature>
<dbReference type="GO" id="GO:0005524">
    <property type="term" value="F:ATP binding"/>
    <property type="evidence" value="ECO:0007669"/>
    <property type="project" value="UniProtKB-KW"/>
</dbReference>
<keyword evidence="1" id="KW-0547">Nucleotide-binding</keyword>
<dbReference type="Gene3D" id="3.40.50.300">
    <property type="entry name" value="P-loop containing nucleotide triphosphate hydrolases"/>
    <property type="match status" value="1"/>
</dbReference>
<dbReference type="EMBL" id="VOIH02000009">
    <property type="protein sequence ID" value="KAF3437429.1"/>
    <property type="molecule type" value="Genomic_DNA"/>
</dbReference>
<evidence type="ECO:0000256" key="4">
    <source>
        <dbReference type="ARBA" id="ARBA00022840"/>
    </source>
</evidence>
<dbReference type="AlphaFoldDB" id="A0A8K0E064"/>
<dbReference type="InterPro" id="IPR014001">
    <property type="entry name" value="Helicase_ATP-bd"/>
</dbReference>
<evidence type="ECO:0000256" key="1">
    <source>
        <dbReference type="ARBA" id="ARBA00022741"/>
    </source>
</evidence>
<dbReference type="OrthoDB" id="10261904at2759"/>
<proteinExistence type="predicted"/>
<evidence type="ECO:0000256" key="2">
    <source>
        <dbReference type="ARBA" id="ARBA00022801"/>
    </source>
</evidence>
<dbReference type="GO" id="GO:0005829">
    <property type="term" value="C:cytosol"/>
    <property type="evidence" value="ECO:0007669"/>
    <property type="project" value="TreeGrafter"/>
</dbReference>
<keyword evidence="3" id="KW-0347">Helicase</keyword>
<protein>
    <recommendedName>
        <fullName evidence="5">Helicase ATP-binding domain-containing protein</fullName>
    </recommendedName>
</protein>
<dbReference type="GO" id="GO:0016787">
    <property type="term" value="F:hydrolase activity"/>
    <property type="evidence" value="ECO:0007669"/>
    <property type="project" value="UniProtKB-KW"/>
</dbReference>
<gene>
    <name evidence="6" type="ORF">FNV43_RR20182</name>
</gene>
<dbReference type="GO" id="GO:0003676">
    <property type="term" value="F:nucleic acid binding"/>
    <property type="evidence" value="ECO:0007669"/>
    <property type="project" value="InterPro"/>
</dbReference>
<evidence type="ECO:0000259" key="5">
    <source>
        <dbReference type="PROSITE" id="PS51192"/>
    </source>
</evidence>